<dbReference type="InterPro" id="IPR036514">
    <property type="entry name" value="SGNH_hydro_sf"/>
</dbReference>
<proteinExistence type="predicted"/>
<gene>
    <name evidence="1" type="primary">4</name>
    <name evidence="1" type="ORF">SEA_BIRTHDAYBOY_4</name>
</gene>
<accession>A0AA96JZ24</accession>
<protein>
    <recommendedName>
        <fullName evidence="3">Minor tail protein</fullName>
    </recommendedName>
</protein>
<evidence type="ECO:0000313" key="1">
    <source>
        <dbReference type="EMBL" id="WNM65945.1"/>
    </source>
</evidence>
<reference evidence="1 2" key="1">
    <citation type="submission" date="2023-08" db="EMBL/GenBank/DDBJ databases">
        <authorList>
            <person name="Anderson J.I."/>
            <person name="Ayscue S.D."/>
            <person name="Azero C.I."/>
            <person name="Gomez Y.V."/>
            <person name="Haw H.A."/>
            <person name="Issa A.S."/>
            <person name="Iturralde A.R."/>
            <person name="Johnston L.E."/>
            <person name="Kandalai V.K."/>
            <person name="Mahmood K.S."/>
            <person name="Maza G.E."/>
            <person name="Nguyen C.P."/>
            <person name="Popal S.A."/>
            <person name="Seyoum T.A."/>
            <person name="Nepal S."/>
            <person name="Sieber R."/>
            <person name="Tai S.D."/>
            <person name="Walton J.T."/>
            <person name="Jacoby M.E."/>
            <person name="Madden B.G."/>
            <person name="Scherer A.E."/>
            <person name="Warner M.H."/>
            <person name="Ko C."/>
            <person name="Russell D.A."/>
            <person name="Jacobs-Sera D."/>
            <person name="Hatfull G.F."/>
        </authorList>
    </citation>
    <scope>NUCLEOTIDE SEQUENCE [LARGE SCALE GENOMIC DNA]</scope>
</reference>
<evidence type="ECO:0000313" key="2">
    <source>
        <dbReference type="Proteomes" id="UP001301535"/>
    </source>
</evidence>
<organism evidence="1 2">
    <name type="scientific">Gordonia phage BirthdayBoy</name>
    <dbReference type="NCBI Taxonomy" id="3077156"/>
    <lineage>
        <taxon>Viruses</taxon>
        <taxon>Duplodnaviria</taxon>
        <taxon>Heunggongvirae</taxon>
        <taxon>Uroviricota</taxon>
        <taxon>Caudoviricetes</taxon>
        <taxon>Dovevirinae</taxon>
        <taxon>Lambovirus</taxon>
        <taxon>Lambovirus birthdayboy</taxon>
    </lineage>
</organism>
<dbReference type="EMBL" id="OR475261">
    <property type="protein sequence ID" value="WNM65945.1"/>
    <property type="molecule type" value="Genomic_DNA"/>
</dbReference>
<sequence length="474" mass="50690">MANVWYIGDAQQRAYTFGANTFYWNVWNGWSLNESNFTADQLQELDADPGFLLGQTGPRTNPPWYPDPVVGREGVYLKAIQEIVASLPADLQAKVAGLNLLEATDPRLPDSTVSHPDFRYVETDQDGRISRYVDKAGQTWLKLHPDSQVPRVPDDVKSYGYKYAVTDSNDKIAFAIGDDGKVLIPKLNSPGLTDQILASVQAQLTSGPAFVFWGDSMTAGAGGNGTSITTVLQSLVPTATIYNRGVGGENSVTITCRSGAVPLMLTVAGNEIPASGAVNITLQPIDGVTPQPLLQGGVAAWNSVTVAGVAGAISLDSGQYKFTRATAGTAVSVPLPVPALVNEAAAMRAAINVIWIGQNGPSDDRALGDVDAIIQEMTAATKRFIVMSKPTSTDALDTRYQLKYGRRFISPRKFLVQHGLSLAGITPTTQDTADIAAGTVPSSLRVDSVHWTAAGYTAFAQHCLYPRLKEFGWI</sequence>
<keyword evidence="2" id="KW-1185">Reference proteome</keyword>
<dbReference type="Gene3D" id="3.40.50.1110">
    <property type="entry name" value="SGNH hydrolase"/>
    <property type="match status" value="1"/>
</dbReference>
<dbReference type="Proteomes" id="UP001301535">
    <property type="component" value="Segment"/>
</dbReference>
<dbReference type="SUPFAM" id="SSF52266">
    <property type="entry name" value="SGNH hydrolase"/>
    <property type="match status" value="1"/>
</dbReference>
<evidence type="ECO:0008006" key="3">
    <source>
        <dbReference type="Google" id="ProtNLM"/>
    </source>
</evidence>
<name>A0AA96JZ24_9CAUD</name>